<keyword evidence="1" id="KW-0812">Transmembrane</keyword>
<reference evidence="2" key="1">
    <citation type="journal article" date="2014" name="Front. Microbiol.">
        <title>High frequency of phylogenetically diverse reductive dehalogenase-homologous genes in deep subseafloor sedimentary metagenomes.</title>
        <authorList>
            <person name="Kawai M."/>
            <person name="Futagami T."/>
            <person name="Toyoda A."/>
            <person name="Takaki Y."/>
            <person name="Nishi S."/>
            <person name="Hori S."/>
            <person name="Arai W."/>
            <person name="Tsubouchi T."/>
            <person name="Morono Y."/>
            <person name="Uchiyama I."/>
            <person name="Ito T."/>
            <person name="Fujiyama A."/>
            <person name="Inagaki F."/>
            <person name="Takami H."/>
        </authorList>
    </citation>
    <scope>NUCLEOTIDE SEQUENCE</scope>
    <source>
        <strain evidence="2">Expedition CK06-06</strain>
    </source>
</reference>
<feature type="transmembrane region" description="Helical" evidence="1">
    <location>
        <begin position="44"/>
        <end position="66"/>
    </location>
</feature>
<dbReference type="EMBL" id="BART01013889">
    <property type="protein sequence ID" value="GAG82365.1"/>
    <property type="molecule type" value="Genomic_DNA"/>
</dbReference>
<comment type="caution">
    <text evidence="2">The sequence shown here is derived from an EMBL/GenBank/DDBJ whole genome shotgun (WGS) entry which is preliminary data.</text>
</comment>
<accession>X1AIA3</accession>
<organism evidence="2">
    <name type="scientific">marine sediment metagenome</name>
    <dbReference type="NCBI Taxonomy" id="412755"/>
    <lineage>
        <taxon>unclassified sequences</taxon>
        <taxon>metagenomes</taxon>
        <taxon>ecological metagenomes</taxon>
    </lineage>
</organism>
<keyword evidence="1" id="KW-0472">Membrane</keyword>
<evidence type="ECO:0000256" key="1">
    <source>
        <dbReference type="SAM" id="Phobius"/>
    </source>
</evidence>
<name>X1AIA3_9ZZZZ</name>
<feature type="transmembrane region" description="Helical" evidence="1">
    <location>
        <begin position="12"/>
        <end position="32"/>
    </location>
</feature>
<protein>
    <submittedName>
        <fullName evidence="2">Uncharacterized protein</fullName>
    </submittedName>
</protein>
<evidence type="ECO:0000313" key="2">
    <source>
        <dbReference type="EMBL" id="GAG82365.1"/>
    </source>
</evidence>
<sequence length="71" mass="7153">MPLLKGVTASPNTLIMAFVAIVIGASLVGPLADIVSMPGGNVTGAALAIYGLLTLFFVIIVIMVAVKAIGR</sequence>
<gene>
    <name evidence="2" type="ORF">S01H4_28113</name>
</gene>
<proteinExistence type="predicted"/>
<keyword evidence="1" id="KW-1133">Transmembrane helix</keyword>
<dbReference type="AlphaFoldDB" id="X1AIA3"/>